<dbReference type="GO" id="GO:0003677">
    <property type="term" value="F:DNA binding"/>
    <property type="evidence" value="ECO:0007669"/>
    <property type="project" value="UniProtKB-KW"/>
</dbReference>
<evidence type="ECO:0000256" key="2">
    <source>
        <dbReference type="ARBA" id="ARBA00023125"/>
    </source>
</evidence>
<feature type="domain" description="HTH gntR-type" evidence="5">
    <location>
        <begin position="23"/>
        <end position="61"/>
    </location>
</feature>
<sequence>MFGALGYGYLAAMRTATRHIPKYYRIMQDIVAKIRRQDIATGSPVPSENQLTQAYGVSNTT</sequence>
<evidence type="ECO:0000256" key="1">
    <source>
        <dbReference type="ARBA" id="ARBA00023015"/>
    </source>
</evidence>
<dbReference type="InterPro" id="IPR036388">
    <property type="entry name" value="WH-like_DNA-bd_sf"/>
</dbReference>
<proteinExistence type="predicted"/>
<keyword evidence="3" id="KW-0804">Transcription</keyword>
<dbReference type="Gene3D" id="1.10.10.10">
    <property type="entry name" value="Winged helix-like DNA-binding domain superfamily/Winged helix DNA-binding domain"/>
    <property type="match status" value="1"/>
</dbReference>
<evidence type="ECO:0000259" key="5">
    <source>
        <dbReference type="Pfam" id="PF00392"/>
    </source>
</evidence>
<dbReference type="GO" id="GO:0003700">
    <property type="term" value="F:DNA-binding transcription factor activity"/>
    <property type="evidence" value="ECO:0007669"/>
    <property type="project" value="InterPro"/>
</dbReference>
<comment type="caution">
    <text evidence="6">The sequence shown here is derived from an EMBL/GenBank/DDBJ whole genome shotgun (WGS) entry which is preliminary data.</text>
</comment>
<evidence type="ECO:0000256" key="3">
    <source>
        <dbReference type="ARBA" id="ARBA00023163"/>
    </source>
</evidence>
<dbReference type="EMBL" id="LAZR01037451">
    <property type="protein sequence ID" value="KKL22172.1"/>
    <property type="molecule type" value="Genomic_DNA"/>
</dbReference>
<name>A0A0F9C789_9ZZZZ</name>
<dbReference type="SUPFAM" id="SSF46785">
    <property type="entry name" value="Winged helix' DNA-binding domain"/>
    <property type="match status" value="1"/>
</dbReference>
<evidence type="ECO:0000256" key="4">
    <source>
        <dbReference type="SAM" id="MobiDB-lite"/>
    </source>
</evidence>
<feature type="compositionally biased region" description="Polar residues" evidence="4">
    <location>
        <begin position="44"/>
        <end position="61"/>
    </location>
</feature>
<feature type="region of interest" description="Disordered" evidence="4">
    <location>
        <begin position="42"/>
        <end position="61"/>
    </location>
</feature>
<feature type="non-terminal residue" evidence="6">
    <location>
        <position position="61"/>
    </location>
</feature>
<dbReference type="InterPro" id="IPR036390">
    <property type="entry name" value="WH_DNA-bd_sf"/>
</dbReference>
<protein>
    <recommendedName>
        <fullName evidence="5">HTH gntR-type domain-containing protein</fullName>
    </recommendedName>
</protein>
<reference evidence="6" key="1">
    <citation type="journal article" date="2015" name="Nature">
        <title>Complex archaea that bridge the gap between prokaryotes and eukaryotes.</title>
        <authorList>
            <person name="Spang A."/>
            <person name="Saw J.H."/>
            <person name="Jorgensen S.L."/>
            <person name="Zaremba-Niedzwiedzka K."/>
            <person name="Martijn J."/>
            <person name="Lind A.E."/>
            <person name="van Eijk R."/>
            <person name="Schleper C."/>
            <person name="Guy L."/>
            <person name="Ettema T.J."/>
        </authorList>
    </citation>
    <scope>NUCLEOTIDE SEQUENCE</scope>
</reference>
<dbReference type="InterPro" id="IPR000524">
    <property type="entry name" value="Tscrpt_reg_HTH_GntR"/>
</dbReference>
<dbReference type="Pfam" id="PF00392">
    <property type="entry name" value="GntR"/>
    <property type="match status" value="1"/>
</dbReference>
<accession>A0A0F9C789</accession>
<keyword evidence="2" id="KW-0238">DNA-binding</keyword>
<keyword evidence="1" id="KW-0805">Transcription regulation</keyword>
<dbReference type="AlphaFoldDB" id="A0A0F9C789"/>
<evidence type="ECO:0000313" key="6">
    <source>
        <dbReference type="EMBL" id="KKL22172.1"/>
    </source>
</evidence>
<gene>
    <name evidence="6" type="ORF">LCGC14_2438080</name>
</gene>
<organism evidence="6">
    <name type="scientific">marine sediment metagenome</name>
    <dbReference type="NCBI Taxonomy" id="412755"/>
    <lineage>
        <taxon>unclassified sequences</taxon>
        <taxon>metagenomes</taxon>
        <taxon>ecological metagenomes</taxon>
    </lineage>
</organism>